<dbReference type="GO" id="GO:0006003">
    <property type="term" value="P:fructose 2,6-bisphosphate metabolic process"/>
    <property type="evidence" value="ECO:0007669"/>
    <property type="project" value="InterPro"/>
</dbReference>
<evidence type="ECO:0000313" key="3">
    <source>
        <dbReference type="Proteomes" id="UP000650467"/>
    </source>
</evidence>
<dbReference type="GO" id="GO:0003873">
    <property type="term" value="F:6-phosphofructo-2-kinase activity"/>
    <property type="evidence" value="ECO:0007669"/>
    <property type="project" value="TreeGrafter"/>
</dbReference>
<dbReference type="PANTHER" id="PTHR10606:SF44">
    <property type="entry name" value="6-PHOSPHOFRUCTO 2-KINASE_FRUCTOSE 2,6-BISPHOSPHATASE LONG FORM"/>
    <property type="match status" value="1"/>
</dbReference>
<dbReference type="AlphaFoldDB" id="A0A835SG73"/>
<dbReference type="Proteomes" id="UP000650467">
    <property type="component" value="Unassembled WGS sequence"/>
</dbReference>
<dbReference type="GO" id="GO:0004331">
    <property type="term" value="F:fructose-2,6-bisphosphate 2-phosphatase activity"/>
    <property type="evidence" value="ECO:0007669"/>
    <property type="project" value="TreeGrafter"/>
</dbReference>
<protein>
    <submittedName>
        <fullName evidence="2">Uncharacterized protein</fullName>
    </submittedName>
</protein>
<dbReference type="GO" id="GO:0005829">
    <property type="term" value="C:cytosol"/>
    <property type="evidence" value="ECO:0007669"/>
    <property type="project" value="TreeGrafter"/>
</dbReference>
<feature type="region of interest" description="Disordered" evidence="1">
    <location>
        <begin position="138"/>
        <end position="186"/>
    </location>
</feature>
<proteinExistence type="predicted"/>
<dbReference type="InterPro" id="IPR029033">
    <property type="entry name" value="His_PPase_superfam"/>
</dbReference>
<gene>
    <name evidence="2" type="ORF">HXX76_015766</name>
</gene>
<dbReference type="EMBL" id="JAEHOC010000093">
    <property type="protein sequence ID" value="KAG2422823.1"/>
    <property type="molecule type" value="Genomic_DNA"/>
</dbReference>
<dbReference type="Pfam" id="PF00300">
    <property type="entry name" value="His_Phos_1"/>
    <property type="match status" value="1"/>
</dbReference>
<dbReference type="PANTHER" id="PTHR10606">
    <property type="entry name" value="6-PHOSPHOFRUCTO-2-KINASE/FRUCTOSE-2,6-BISPHOSPHATASE"/>
    <property type="match status" value="1"/>
</dbReference>
<dbReference type="OrthoDB" id="267323at2759"/>
<dbReference type="GO" id="GO:0005524">
    <property type="term" value="F:ATP binding"/>
    <property type="evidence" value="ECO:0007669"/>
    <property type="project" value="InterPro"/>
</dbReference>
<evidence type="ECO:0000313" key="2">
    <source>
        <dbReference type="EMBL" id="KAG2422823.1"/>
    </source>
</evidence>
<accession>A0A835SG73</accession>
<dbReference type="InterPro" id="IPR013078">
    <property type="entry name" value="His_Pase_superF_clade-1"/>
</dbReference>
<dbReference type="InterPro" id="IPR003094">
    <property type="entry name" value="6Pfruct_kin"/>
</dbReference>
<dbReference type="SUPFAM" id="SSF53254">
    <property type="entry name" value="Phosphoglycerate mutase-like"/>
    <property type="match status" value="1"/>
</dbReference>
<name>A0A835SG73_CHLIN</name>
<dbReference type="Gene3D" id="3.40.50.1240">
    <property type="entry name" value="Phosphoglycerate mutase-like"/>
    <property type="match status" value="1"/>
</dbReference>
<sequence length="195" mass="20483">MTYEGIAEKYPDEAAARKRDKLRYRYPAGESYMDVIQRVEPVIIELERERETVVVVAHQAVLRAVYAYFMNVPPEDIPRLAMPLHTLIELTPMPDGTMGEQRFPVDIDAVPPAPATELAAELKSGGSGVELVAGAAPSTALPASSGSPRSSVRSSSAPQDASAGGDACLPLAPASPAPSPAGDAETAAMCSLPVL</sequence>
<comment type="caution">
    <text evidence="2">The sequence shown here is derived from an EMBL/GenBank/DDBJ whole genome shotgun (WGS) entry which is preliminary data.</text>
</comment>
<feature type="compositionally biased region" description="Low complexity" evidence="1">
    <location>
        <begin position="142"/>
        <end position="172"/>
    </location>
</feature>
<evidence type="ECO:0000256" key="1">
    <source>
        <dbReference type="SAM" id="MobiDB-lite"/>
    </source>
</evidence>
<organism evidence="2 3">
    <name type="scientific">Chlamydomonas incerta</name>
    <dbReference type="NCBI Taxonomy" id="51695"/>
    <lineage>
        <taxon>Eukaryota</taxon>
        <taxon>Viridiplantae</taxon>
        <taxon>Chlorophyta</taxon>
        <taxon>core chlorophytes</taxon>
        <taxon>Chlorophyceae</taxon>
        <taxon>CS clade</taxon>
        <taxon>Chlamydomonadales</taxon>
        <taxon>Chlamydomonadaceae</taxon>
        <taxon>Chlamydomonas</taxon>
    </lineage>
</organism>
<reference evidence="2" key="1">
    <citation type="journal article" date="2020" name="bioRxiv">
        <title>Comparative genomics of Chlamydomonas.</title>
        <authorList>
            <person name="Craig R.J."/>
            <person name="Hasan A.R."/>
            <person name="Ness R.W."/>
            <person name="Keightley P.D."/>
        </authorList>
    </citation>
    <scope>NUCLEOTIDE SEQUENCE</scope>
    <source>
        <strain evidence="2">SAG 7.73</strain>
    </source>
</reference>
<keyword evidence="3" id="KW-1185">Reference proteome</keyword>